<name>A0A385EDE5_9CAUD</name>
<evidence type="ECO:0000313" key="2">
    <source>
        <dbReference type="Proteomes" id="UP000259683"/>
    </source>
</evidence>
<dbReference type="EMBL" id="MH588547">
    <property type="protein sequence ID" value="AXQ69680.1"/>
    <property type="molecule type" value="Genomic_DNA"/>
</dbReference>
<evidence type="ECO:0000313" key="1">
    <source>
        <dbReference type="EMBL" id="AXQ69680.1"/>
    </source>
</evidence>
<sequence>MPKIAKTYAEFAAEDRDLIAGGLNPVARERFVAGKLSLEVIEFRGEGVRSMEREIAEKKRQGLPVKEDLEALAFAKKWTAEPIVVIPTDLAA</sequence>
<proteinExistence type="predicted"/>
<accession>A0A385EDE5</accession>
<protein>
    <submittedName>
        <fullName evidence="1">Uncharacterized protein</fullName>
    </submittedName>
</protein>
<reference evidence="1" key="2">
    <citation type="submission" date="2021-07" db="EMBL/GenBank/DDBJ databases">
        <title>Giant CbK-like Caulobacter bacteriophages have genetically divergent genomes.</title>
        <authorList>
            <person name="Wilson K."/>
            <person name="Ely B."/>
        </authorList>
    </citation>
    <scope>NUCLEOTIDE SEQUENCE</scope>
</reference>
<gene>
    <name evidence="1" type="ORF">CcrSC_gp098</name>
</gene>
<reference evidence="1" key="1">
    <citation type="submission" date="2018-07" db="EMBL/GenBank/DDBJ databases">
        <authorList>
            <person name="Wilson K.M."/>
            <person name="Ely B."/>
        </authorList>
    </citation>
    <scope>NUCLEOTIDE SEQUENCE</scope>
</reference>
<dbReference type="Proteomes" id="UP000259683">
    <property type="component" value="Segment"/>
</dbReference>
<organism evidence="1 2">
    <name type="scientific">Caulobacter phage CcrSC</name>
    <dbReference type="NCBI Taxonomy" id="2283272"/>
    <lineage>
        <taxon>Viruses</taxon>
        <taxon>Duplodnaviria</taxon>
        <taxon>Heunggongvirae</taxon>
        <taxon>Uroviricota</taxon>
        <taxon>Caudoviricetes</taxon>
        <taxon>Jeanschmidtviridae</taxon>
        <taxon>Bertelyvirus</taxon>
        <taxon>Bertelyvirus SC</taxon>
    </lineage>
</organism>
<keyword evidence="2" id="KW-1185">Reference proteome</keyword>